<evidence type="ECO:0000313" key="7">
    <source>
        <dbReference type="EMBL" id="EIM31529.1"/>
    </source>
</evidence>
<dbReference type="GO" id="GO:0016301">
    <property type="term" value="F:kinase activity"/>
    <property type="evidence" value="ECO:0007669"/>
    <property type="project" value="UniProtKB-KW"/>
</dbReference>
<dbReference type="PANTHER" id="PTHR12592:SF0">
    <property type="entry name" value="ATP-DEPENDENT (S)-NAD(P)H-HYDRATE DEHYDRATASE"/>
    <property type="match status" value="1"/>
</dbReference>
<evidence type="ECO:0000256" key="3">
    <source>
        <dbReference type="ARBA" id="ARBA00022857"/>
    </source>
</evidence>
<dbReference type="Pfam" id="PF01256">
    <property type="entry name" value="Carb_kinase"/>
    <property type="match status" value="1"/>
</dbReference>
<keyword evidence="4" id="KW-0520">NAD</keyword>
<keyword evidence="7" id="KW-0418">Kinase</keyword>
<evidence type="ECO:0000256" key="2">
    <source>
        <dbReference type="ARBA" id="ARBA00022840"/>
    </source>
</evidence>
<gene>
    <name evidence="7" type="ORF">LepocDRAFT_00002600</name>
</gene>
<dbReference type="RefSeq" id="WP_009453389.1">
    <property type="nucleotide sequence ID" value="NZ_JH660678.1"/>
</dbReference>
<keyword evidence="7" id="KW-0808">Transferase</keyword>
<evidence type="ECO:0000256" key="4">
    <source>
        <dbReference type="ARBA" id="ARBA00023027"/>
    </source>
</evidence>
<keyword evidence="5" id="KW-0456">Lyase</keyword>
<keyword evidence="3" id="KW-0521">NADP</keyword>
<keyword evidence="1" id="KW-0547">Nucleotide-binding</keyword>
<dbReference type="GO" id="GO:0052856">
    <property type="term" value="F:NAD(P)HX epimerase activity"/>
    <property type="evidence" value="ECO:0007669"/>
    <property type="project" value="TreeGrafter"/>
</dbReference>
<dbReference type="HOGENOM" id="CLU_911537_0_0_4"/>
<dbReference type="PANTHER" id="PTHR12592">
    <property type="entry name" value="ATP-DEPENDENT (S)-NAD(P)H-HYDRATE DEHYDRATASE FAMILY MEMBER"/>
    <property type="match status" value="1"/>
</dbReference>
<organism evidence="7 8">
    <name type="scientific">Leptothrix ochracea L12</name>
    <dbReference type="NCBI Taxonomy" id="735332"/>
    <lineage>
        <taxon>Bacteria</taxon>
        <taxon>Pseudomonadati</taxon>
        <taxon>Pseudomonadota</taxon>
        <taxon>Betaproteobacteria</taxon>
        <taxon>Burkholderiales</taxon>
        <taxon>Sphaerotilaceae</taxon>
        <taxon>Leptothrix</taxon>
    </lineage>
</organism>
<dbReference type="Proteomes" id="UP000053899">
    <property type="component" value="Unassembled WGS sequence"/>
</dbReference>
<dbReference type="CDD" id="cd01171">
    <property type="entry name" value="YXKO-related"/>
    <property type="match status" value="1"/>
</dbReference>
<dbReference type="GO" id="GO:0110051">
    <property type="term" value="P:metabolite repair"/>
    <property type="evidence" value="ECO:0007669"/>
    <property type="project" value="TreeGrafter"/>
</dbReference>
<evidence type="ECO:0000313" key="8">
    <source>
        <dbReference type="Proteomes" id="UP000053899"/>
    </source>
</evidence>
<dbReference type="PROSITE" id="PS51383">
    <property type="entry name" value="YJEF_C_3"/>
    <property type="match status" value="1"/>
</dbReference>
<dbReference type="AlphaFoldDB" id="I4Z5N7"/>
<name>I4Z5N7_9BURK</name>
<dbReference type="GeneID" id="92352192"/>
<dbReference type="InterPro" id="IPR029056">
    <property type="entry name" value="Ribokinase-like"/>
</dbReference>
<dbReference type="Gene3D" id="3.40.1190.20">
    <property type="match status" value="1"/>
</dbReference>
<evidence type="ECO:0000256" key="5">
    <source>
        <dbReference type="ARBA" id="ARBA00023239"/>
    </source>
</evidence>
<dbReference type="EMBL" id="JH660678">
    <property type="protein sequence ID" value="EIM31529.1"/>
    <property type="molecule type" value="Genomic_DNA"/>
</dbReference>
<dbReference type="SUPFAM" id="SSF53613">
    <property type="entry name" value="Ribokinase-like"/>
    <property type="match status" value="1"/>
</dbReference>
<dbReference type="GO" id="GO:0052855">
    <property type="term" value="F:ADP-dependent NAD(P)H-hydrate dehydratase activity"/>
    <property type="evidence" value="ECO:0007669"/>
    <property type="project" value="TreeGrafter"/>
</dbReference>
<proteinExistence type="predicted"/>
<dbReference type="OrthoDB" id="9806925at2"/>
<sequence>MLKQRILTAIVLLALLIPALWMDAQAPFALLSLLMIGAAGWEWARLNALPGLAALQGGAGRVHLTSLAETAVKELMTRPLEHLLKNPRLLHHATVVAGCGGGEDIQQVLPVLLETAPRLILDADALNAVARDDSLRHALKERHQHDMATILTPHPLEAARLLGHWEAHEVQANRIEAATHLAHALNCVVVLKGSGSIVTTPGHLAMLHPVGNVSLATPGSGDVLAGFMGGLWSQLAHLEPQAAHVDSARQAAHTAVHWHGLSAERLSPRGEVLRAETLARQLILPPFDLDEPFPAQPLRREHVGP</sequence>
<evidence type="ECO:0000256" key="1">
    <source>
        <dbReference type="ARBA" id="ARBA00022741"/>
    </source>
</evidence>
<protein>
    <submittedName>
        <fullName evidence="7">Putative sugar kinase</fullName>
    </submittedName>
</protein>
<dbReference type="InterPro" id="IPR000631">
    <property type="entry name" value="CARKD"/>
</dbReference>
<evidence type="ECO:0000259" key="6">
    <source>
        <dbReference type="PROSITE" id="PS51383"/>
    </source>
</evidence>
<accession>I4Z5N7</accession>
<keyword evidence="2" id="KW-0067">ATP-binding</keyword>
<reference evidence="7 8" key="1">
    <citation type="submission" date="2012-04" db="EMBL/GenBank/DDBJ databases">
        <title>Improved High-Quality Draft sequence of Leptothrix ochracea L12.</title>
        <authorList>
            <consortium name="US DOE Joint Genome Institute"/>
            <person name="Lucas S."/>
            <person name="Han J."/>
            <person name="Lapidus A."/>
            <person name="Cheng J.-F."/>
            <person name="Goodwin L."/>
            <person name="Pitluck S."/>
            <person name="Peters L."/>
            <person name="Zeytun A."/>
            <person name="Detter J.C."/>
            <person name="Han C."/>
            <person name="Tapia R."/>
            <person name="Land M."/>
            <person name="Hauser L."/>
            <person name="Kyrpides N."/>
            <person name="Ivanova N."/>
            <person name="Pagani I."/>
            <person name="Stepanauskas R."/>
            <person name="Masland D."/>
            <person name="Poulton N."/>
            <person name="Emerson D."/>
            <person name="Fleming E."/>
            <person name="Woyke T."/>
        </authorList>
    </citation>
    <scope>NUCLEOTIDE SEQUENCE [LARGE SCALE GENOMIC DNA]</scope>
    <source>
        <strain evidence="7 8">L12</strain>
    </source>
</reference>
<feature type="domain" description="YjeF C-terminal" evidence="6">
    <location>
        <begin position="1"/>
        <end position="305"/>
    </location>
</feature>
<keyword evidence="8" id="KW-1185">Reference proteome</keyword>
<dbReference type="GO" id="GO:0005524">
    <property type="term" value="F:ATP binding"/>
    <property type="evidence" value="ECO:0007669"/>
    <property type="project" value="UniProtKB-KW"/>
</dbReference>